<dbReference type="AlphaFoldDB" id="D3S2K7"/>
<dbReference type="HOGENOM" id="CLU_110109_0_0_2"/>
<sequence length="212" mass="23889">MRVGVVLRGKYGRRAAKEISEFFEVYTYELPQNLPEIIDEPEELNFPDELFECDIIVSYALHPDVNYEIIRRAAGKVKYVLLPGGAKSGSKKQLEELGKKYGVNVLVENICCATPKIDDPEVKEFFEKFGMPEFEIEVENGVIKSVKVKRSSICGSSKFVAEKLVGMRVDEAPAKAGYFTQIYPCFASRGIDGKIHRAAHIHKRQVEKALRG</sequence>
<name>D3S2K7_FERPA</name>
<dbReference type="STRING" id="589924.Ferp_0359"/>
<accession>D3S2K7</accession>
<dbReference type="OrthoDB" id="146618at2157"/>
<proteinExistence type="predicted"/>
<dbReference type="GeneID" id="8777857"/>
<gene>
    <name evidence="1" type="ordered locus">Ferp_0359</name>
</gene>
<reference evidence="1 2" key="2">
    <citation type="journal article" date="2011" name="Stand. Genomic Sci.">
        <title>Complete genome sequence of Ferroglobus placidus AEDII12DO.</title>
        <authorList>
            <person name="Anderson I."/>
            <person name="Risso C."/>
            <person name="Holmes D."/>
            <person name="Lucas S."/>
            <person name="Copeland A."/>
            <person name="Lapidus A."/>
            <person name="Cheng J.F."/>
            <person name="Bruce D."/>
            <person name="Goodwin L."/>
            <person name="Pitluck S."/>
            <person name="Saunders E."/>
            <person name="Brettin T."/>
            <person name="Detter J.C."/>
            <person name="Han C."/>
            <person name="Tapia R."/>
            <person name="Larimer F."/>
            <person name="Land M."/>
            <person name="Hauser L."/>
            <person name="Woyke T."/>
            <person name="Lovley D."/>
            <person name="Kyrpides N."/>
            <person name="Ivanova N."/>
        </authorList>
    </citation>
    <scope>NUCLEOTIDE SEQUENCE [LARGE SCALE GENOMIC DNA]</scope>
    <source>
        <strain evidence="2">DSM 10642 / AEDII12DO</strain>
    </source>
</reference>
<evidence type="ECO:0000313" key="2">
    <source>
        <dbReference type="Proteomes" id="UP000002613"/>
    </source>
</evidence>
<evidence type="ECO:0000313" key="1">
    <source>
        <dbReference type="EMBL" id="ADC64537.1"/>
    </source>
</evidence>
<evidence type="ECO:0008006" key="3">
    <source>
        <dbReference type="Google" id="ProtNLM"/>
    </source>
</evidence>
<dbReference type="RefSeq" id="WP_012964884.1">
    <property type="nucleotide sequence ID" value="NC_013849.1"/>
</dbReference>
<dbReference type="eggNOG" id="arCOG02469">
    <property type="taxonomic scope" value="Archaea"/>
</dbReference>
<dbReference type="EMBL" id="CP001899">
    <property type="protein sequence ID" value="ADC64537.1"/>
    <property type="molecule type" value="Genomic_DNA"/>
</dbReference>
<dbReference type="InterPro" id="IPR003745">
    <property type="entry name" value="DUF166"/>
</dbReference>
<dbReference type="PaxDb" id="589924-Ferp_0359"/>
<organism evidence="1 2">
    <name type="scientific">Ferroglobus placidus (strain DSM 10642 / AEDII12DO)</name>
    <dbReference type="NCBI Taxonomy" id="589924"/>
    <lineage>
        <taxon>Archaea</taxon>
        <taxon>Methanobacteriati</taxon>
        <taxon>Methanobacteriota</taxon>
        <taxon>Archaeoglobi</taxon>
        <taxon>Archaeoglobales</taxon>
        <taxon>Archaeoglobaceae</taxon>
        <taxon>Ferroglobus</taxon>
    </lineage>
</organism>
<protein>
    <recommendedName>
        <fullName evidence="3">Thymidylate synthase</fullName>
    </recommendedName>
</protein>
<keyword evidence="2" id="KW-1185">Reference proteome</keyword>
<dbReference type="Proteomes" id="UP000002613">
    <property type="component" value="Chromosome"/>
</dbReference>
<dbReference type="Pfam" id="PF02593">
    <property type="entry name" value="DUF166"/>
    <property type="match status" value="1"/>
</dbReference>
<reference evidence="2" key="1">
    <citation type="submission" date="2010-02" db="EMBL/GenBank/DDBJ databases">
        <title>Complete sequence of Ferroglobus placidus DSM 10642.</title>
        <authorList>
            <consortium name="US DOE Joint Genome Institute"/>
            <person name="Lucas S."/>
            <person name="Copeland A."/>
            <person name="Lapidus A."/>
            <person name="Cheng J.-F."/>
            <person name="Bruce D."/>
            <person name="Goodwin L."/>
            <person name="Pitluck S."/>
            <person name="Saunders E."/>
            <person name="Brettin T."/>
            <person name="Detter J.C."/>
            <person name="Han C."/>
            <person name="Tapia R."/>
            <person name="Larimer F."/>
            <person name="Land M."/>
            <person name="Hauser L."/>
            <person name="Kyrpides N."/>
            <person name="Ivanova N."/>
            <person name="Holmes D."/>
            <person name="Lovley D."/>
            <person name="Kyrpides N."/>
            <person name="Anderson I.J."/>
            <person name="Woyke T."/>
        </authorList>
    </citation>
    <scope>NUCLEOTIDE SEQUENCE [LARGE SCALE GENOMIC DNA]</scope>
    <source>
        <strain evidence="2">DSM 10642 / AEDII12DO</strain>
    </source>
</reference>
<dbReference type="KEGG" id="fpl:Ferp_0359"/>